<dbReference type="PROSITE" id="PS51186">
    <property type="entry name" value="GNAT"/>
    <property type="match status" value="1"/>
</dbReference>
<reference evidence="3 4" key="1">
    <citation type="submission" date="2015-01" db="EMBL/GenBank/DDBJ databases">
        <title>Jeotgalibacillus campisalis genome sequencing.</title>
        <authorList>
            <person name="Goh K.M."/>
            <person name="Chan K.-G."/>
            <person name="Yaakop A.S."/>
            <person name="Ee R."/>
            <person name="Gan H.M."/>
            <person name="Chan C.S."/>
        </authorList>
    </citation>
    <scope>NUCLEOTIDE SEQUENCE [LARGE SCALE GENOMIC DNA]</scope>
    <source>
        <strain evidence="3 4">SF-57</strain>
    </source>
</reference>
<dbReference type="InterPro" id="IPR050769">
    <property type="entry name" value="NAT_camello-type"/>
</dbReference>
<evidence type="ECO:0000259" key="2">
    <source>
        <dbReference type="PROSITE" id="PS51186"/>
    </source>
</evidence>
<evidence type="ECO:0000313" key="4">
    <source>
        <dbReference type="Proteomes" id="UP000031972"/>
    </source>
</evidence>
<dbReference type="PANTHER" id="PTHR13947:SF37">
    <property type="entry name" value="LD18367P"/>
    <property type="match status" value="1"/>
</dbReference>
<evidence type="ECO:0000256" key="1">
    <source>
        <dbReference type="ARBA" id="ARBA00022679"/>
    </source>
</evidence>
<dbReference type="Gene3D" id="3.40.630.30">
    <property type="match status" value="1"/>
</dbReference>
<protein>
    <submittedName>
        <fullName evidence="3">Acetyltransferase</fullName>
    </submittedName>
</protein>
<comment type="caution">
    <text evidence="3">The sequence shown here is derived from an EMBL/GenBank/DDBJ whole genome shotgun (WGS) entry which is preliminary data.</text>
</comment>
<dbReference type="Pfam" id="PF00583">
    <property type="entry name" value="Acetyltransf_1"/>
    <property type="match status" value="1"/>
</dbReference>
<keyword evidence="1 3" id="KW-0808">Transferase</keyword>
<dbReference type="Proteomes" id="UP000031972">
    <property type="component" value="Unassembled WGS sequence"/>
</dbReference>
<feature type="domain" description="N-acetyltransferase" evidence="2">
    <location>
        <begin position="3"/>
        <end position="167"/>
    </location>
</feature>
<dbReference type="SUPFAM" id="SSF55729">
    <property type="entry name" value="Acyl-CoA N-acyltransferases (Nat)"/>
    <property type="match status" value="1"/>
</dbReference>
<accession>A0A0C2VHR8</accession>
<dbReference type="EMBL" id="JXRR01000013">
    <property type="protein sequence ID" value="KIL48422.1"/>
    <property type="molecule type" value="Genomic_DNA"/>
</dbReference>
<dbReference type="InterPro" id="IPR000182">
    <property type="entry name" value="GNAT_dom"/>
</dbReference>
<keyword evidence="4" id="KW-1185">Reference proteome</keyword>
<dbReference type="AlphaFoldDB" id="A0A0C2VHR8"/>
<dbReference type="PATRIC" id="fig|220754.4.peg.1483"/>
<dbReference type="RefSeq" id="WP_041056603.1">
    <property type="nucleotide sequence ID" value="NZ_JXRR01000013.1"/>
</dbReference>
<name>A0A0C2VHR8_9BACL</name>
<dbReference type="GO" id="GO:0008080">
    <property type="term" value="F:N-acetyltransferase activity"/>
    <property type="evidence" value="ECO:0007669"/>
    <property type="project" value="InterPro"/>
</dbReference>
<dbReference type="PANTHER" id="PTHR13947">
    <property type="entry name" value="GNAT FAMILY N-ACETYLTRANSFERASE"/>
    <property type="match status" value="1"/>
</dbReference>
<organism evidence="3 4">
    <name type="scientific">Jeotgalibacillus campisalis</name>
    <dbReference type="NCBI Taxonomy" id="220754"/>
    <lineage>
        <taxon>Bacteria</taxon>
        <taxon>Bacillati</taxon>
        <taxon>Bacillota</taxon>
        <taxon>Bacilli</taxon>
        <taxon>Bacillales</taxon>
        <taxon>Caryophanaceae</taxon>
        <taxon>Jeotgalibacillus</taxon>
    </lineage>
</organism>
<dbReference type="OrthoDB" id="9803233at2"/>
<dbReference type="CDD" id="cd04301">
    <property type="entry name" value="NAT_SF"/>
    <property type="match status" value="1"/>
</dbReference>
<gene>
    <name evidence="3" type="ORF">KR50_14580</name>
</gene>
<proteinExistence type="predicted"/>
<evidence type="ECO:0000313" key="3">
    <source>
        <dbReference type="EMBL" id="KIL48422.1"/>
    </source>
</evidence>
<dbReference type="InterPro" id="IPR016181">
    <property type="entry name" value="Acyl_CoA_acyltransferase"/>
</dbReference>
<sequence>MTIHIRKARKEEVPLIRKQRVDAYREHTISISAEHWQALKKAITSEADQQPGVDLLVAESEGKIVGSVALFPAKTDAYEGFTDALDYPELRVLAVSSEARGKGVGSALIQACIDLAKERGSNAIGLHTGSFMGSAIALYEKHGFERLPEHDFEPANDGVIVKAFKRSI</sequence>